<dbReference type="Gene3D" id="4.10.320.10">
    <property type="entry name" value="E3-binding domain"/>
    <property type="match status" value="1"/>
</dbReference>
<dbReference type="Pfam" id="PF11774">
    <property type="entry name" value="Lsr2"/>
    <property type="match status" value="1"/>
</dbReference>
<sequence length="128" mass="14085">MAQKVLVEMIDDLDGSEAGQTVPFGLDGVQYEIDLSDDNAAALREQLADFIASARRTGGRKTTLRASAAPTAEERERSKAIRTWALDNNWAIAERGRIPREVVAAYEESQKEEAKPRRKRAAKKGAGK</sequence>
<evidence type="ECO:0000313" key="6">
    <source>
        <dbReference type="Proteomes" id="UP001597483"/>
    </source>
</evidence>
<dbReference type="InterPro" id="IPR036625">
    <property type="entry name" value="E3-bd_dom_sf"/>
</dbReference>
<dbReference type="RefSeq" id="WP_378307620.1">
    <property type="nucleotide sequence ID" value="NZ_JBHUKS010000016.1"/>
</dbReference>
<evidence type="ECO:0000256" key="1">
    <source>
        <dbReference type="ARBA" id="ARBA00023125"/>
    </source>
</evidence>
<dbReference type="InterPro" id="IPR055370">
    <property type="entry name" value="Lsr2_DNA-bd"/>
</dbReference>
<feature type="region of interest" description="Disordered" evidence="2">
    <location>
        <begin position="107"/>
        <end position="128"/>
    </location>
</feature>
<organism evidence="5 6">
    <name type="scientific">Amycolatopsis silviterrae</name>
    <dbReference type="NCBI Taxonomy" id="1656914"/>
    <lineage>
        <taxon>Bacteria</taxon>
        <taxon>Bacillati</taxon>
        <taxon>Actinomycetota</taxon>
        <taxon>Actinomycetes</taxon>
        <taxon>Pseudonocardiales</taxon>
        <taxon>Pseudonocardiaceae</taxon>
        <taxon>Amycolatopsis</taxon>
    </lineage>
</organism>
<evidence type="ECO:0000256" key="2">
    <source>
        <dbReference type="SAM" id="MobiDB-lite"/>
    </source>
</evidence>
<reference evidence="6" key="1">
    <citation type="journal article" date="2019" name="Int. J. Syst. Evol. Microbiol.">
        <title>The Global Catalogue of Microorganisms (GCM) 10K type strain sequencing project: providing services to taxonomists for standard genome sequencing and annotation.</title>
        <authorList>
            <consortium name="The Broad Institute Genomics Platform"/>
            <consortium name="The Broad Institute Genome Sequencing Center for Infectious Disease"/>
            <person name="Wu L."/>
            <person name="Ma J."/>
        </authorList>
    </citation>
    <scope>NUCLEOTIDE SEQUENCE [LARGE SCALE GENOMIC DNA]</scope>
    <source>
        <strain evidence="6">CGMCC 4.7641</strain>
    </source>
</reference>
<dbReference type="InterPro" id="IPR042261">
    <property type="entry name" value="Lsr2-like_dimerization"/>
</dbReference>
<protein>
    <submittedName>
        <fullName evidence="5">Lsr2 family protein</fullName>
    </submittedName>
</protein>
<dbReference type="Proteomes" id="UP001597483">
    <property type="component" value="Unassembled WGS sequence"/>
</dbReference>
<evidence type="ECO:0000259" key="4">
    <source>
        <dbReference type="Pfam" id="PF23359"/>
    </source>
</evidence>
<feature type="domain" description="Lsr2 DNA-binding" evidence="4">
    <location>
        <begin position="74"/>
        <end position="108"/>
    </location>
</feature>
<evidence type="ECO:0000313" key="5">
    <source>
        <dbReference type="EMBL" id="MFD2470404.1"/>
    </source>
</evidence>
<dbReference type="EMBL" id="JBHUKS010000016">
    <property type="protein sequence ID" value="MFD2470404.1"/>
    <property type="molecule type" value="Genomic_DNA"/>
</dbReference>
<keyword evidence="1" id="KW-0238">DNA-binding</keyword>
<dbReference type="Pfam" id="PF23359">
    <property type="entry name" value="Lsr2_DNA-bd"/>
    <property type="match status" value="1"/>
</dbReference>
<comment type="caution">
    <text evidence="5">The sequence shown here is derived from an EMBL/GenBank/DDBJ whole genome shotgun (WGS) entry which is preliminary data.</text>
</comment>
<name>A0ABW5HCG5_9PSEU</name>
<accession>A0ABW5HCG5</accession>
<dbReference type="Gene3D" id="3.30.60.230">
    <property type="entry name" value="Lsr2, dimerization domain"/>
    <property type="match status" value="1"/>
</dbReference>
<feature type="domain" description="Lsr2 dimerization" evidence="3">
    <location>
        <begin position="1"/>
        <end position="58"/>
    </location>
</feature>
<gene>
    <name evidence="5" type="ORF">ACFSVL_23650</name>
</gene>
<feature type="compositionally biased region" description="Basic residues" evidence="2">
    <location>
        <begin position="116"/>
        <end position="128"/>
    </location>
</feature>
<dbReference type="InterPro" id="IPR024412">
    <property type="entry name" value="Lsr2_dim_dom"/>
</dbReference>
<evidence type="ECO:0000259" key="3">
    <source>
        <dbReference type="Pfam" id="PF11774"/>
    </source>
</evidence>
<proteinExistence type="predicted"/>
<keyword evidence="6" id="KW-1185">Reference proteome</keyword>